<evidence type="ECO:0000313" key="2">
    <source>
        <dbReference type="Proteomes" id="UP001165060"/>
    </source>
</evidence>
<sequence length="440" mass="45462">MRVAVIGGGVTGVTAARTLHSLDSSIDVTVFDQGRGLGGRTSHRHVGSSTSAVIISPAAATSPESLRFDHGCQFFRADSFEFRSKILSGWLSSSAVAPWTPASGGDGDGDFFGLPSDPRPVYVGVGGFHSLTASLPPSVDVKQGVRVGGVERAGAQWDVLGVSGPEAFHDTKASSAPAFKDSSGVESLGLFDVVLLTDASQAQAGWHRASAGLPPSFLSLATRVTSRPRVALFTALVCFATPLATPLDCISPASSSIIWFASRTGSKPGVTAGTPCWTLVSRPSWAAGEIERVPMRDPTTGAFIPQDPDYLQSVDGPAKQMLAAFEACLGFALPSATFLTAQRWGSAMPAPANYAGGTVDVCGDTYATAHTLDLVLPEEGAGGGAGGGEESGDDFVDGGDLNMHFAGDFCSTKPPGVEAAALSGYHAAERIVQRKRKQNM</sequence>
<dbReference type="Gene3D" id="3.90.660.10">
    <property type="match status" value="1"/>
</dbReference>
<reference evidence="1 2" key="1">
    <citation type="journal article" date="2023" name="Commun. Biol.">
        <title>Genome analysis of Parmales, the sister group of diatoms, reveals the evolutionary specialization of diatoms from phago-mixotrophs to photoautotrophs.</title>
        <authorList>
            <person name="Ban H."/>
            <person name="Sato S."/>
            <person name="Yoshikawa S."/>
            <person name="Yamada K."/>
            <person name="Nakamura Y."/>
            <person name="Ichinomiya M."/>
            <person name="Sato N."/>
            <person name="Blanc-Mathieu R."/>
            <person name="Endo H."/>
            <person name="Kuwata A."/>
            <person name="Ogata H."/>
        </authorList>
    </citation>
    <scope>NUCLEOTIDE SEQUENCE [LARGE SCALE GENOMIC DNA]</scope>
</reference>
<keyword evidence="2" id="KW-1185">Reference proteome</keyword>
<proteinExistence type="predicted"/>
<name>A0ABQ6MW22_9STRA</name>
<dbReference type="Proteomes" id="UP001165060">
    <property type="component" value="Unassembled WGS sequence"/>
</dbReference>
<dbReference type="Gene3D" id="3.50.50.60">
    <property type="entry name" value="FAD/NAD(P)-binding domain"/>
    <property type="match status" value="1"/>
</dbReference>
<dbReference type="PANTHER" id="PTHR16128">
    <property type="entry name" value="FAD/NAD(P)-BINDING OXIDOREDUCTASE FAMILY PROTEIN"/>
    <property type="match status" value="1"/>
</dbReference>
<dbReference type="EMBL" id="BRYB01000604">
    <property type="protein sequence ID" value="GMI33801.1"/>
    <property type="molecule type" value="Genomic_DNA"/>
</dbReference>
<comment type="caution">
    <text evidence="1">The sequence shown here is derived from an EMBL/GenBank/DDBJ whole genome shotgun (WGS) entry which is preliminary data.</text>
</comment>
<dbReference type="SUPFAM" id="SSF51905">
    <property type="entry name" value="FAD/NAD(P)-binding domain"/>
    <property type="match status" value="1"/>
</dbReference>
<dbReference type="PANTHER" id="PTHR16128:SF5">
    <property type="entry name" value="FAD_NAD(P)-BINDING OXIDOREDUCTASE FAMILY PROTEIN"/>
    <property type="match status" value="1"/>
</dbReference>
<dbReference type="Pfam" id="PF13450">
    <property type="entry name" value="NAD_binding_8"/>
    <property type="match status" value="1"/>
</dbReference>
<accession>A0ABQ6MW22</accession>
<dbReference type="InterPro" id="IPR036188">
    <property type="entry name" value="FAD/NAD-bd_sf"/>
</dbReference>
<protein>
    <recommendedName>
        <fullName evidence="3">Amine oxidase domain-containing protein</fullName>
    </recommendedName>
</protein>
<organism evidence="1 2">
    <name type="scientific">Tetraparma gracilis</name>
    <dbReference type="NCBI Taxonomy" id="2962635"/>
    <lineage>
        <taxon>Eukaryota</taxon>
        <taxon>Sar</taxon>
        <taxon>Stramenopiles</taxon>
        <taxon>Ochrophyta</taxon>
        <taxon>Bolidophyceae</taxon>
        <taxon>Parmales</taxon>
        <taxon>Triparmaceae</taxon>
        <taxon>Tetraparma</taxon>
    </lineage>
</organism>
<evidence type="ECO:0008006" key="3">
    <source>
        <dbReference type="Google" id="ProtNLM"/>
    </source>
</evidence>
<evidence type="ECO:0000313" key="1">
    <source>
        <dbReference type="EMBL" id="GMI33801.1"/>
    </source>
</evidence>
<gene>
    <name evidence="1" type="ORF">TeGR_g12874</name>
</gene>